<dbReference type="FunFam" id="3.30.70.380:FF:000001">
    <property type="entry name" value="Phenylalanine--tRNA ligase beta subunit"/>
    <property type="match status" value="1"/>
</dbReference>
<keyword evidence="11 16" id="KW-0694">RNA-binding</keyword>
<dbReference type="Gene3D" id="3.30.930.10">
    <property type="entry name" value="Bira Bifunctional Protein, Domain 2"/>
    <property type="match status" value="1"/>
</dbReference>
<evidence type="ECO:0000256" key="7">
    <source>
        <dbReference type="ARBA" id="ARBA00022723"/>
    </source>
</evidence>
<evidence type="ECO:0000256" key="14">
    <source>
        <dbReference type="ARBA" id="ARBA00049255"/>
    </source>
</evidence>
<keyword evidence="5 16" id="KW-0820">tRNA-binding</keyword>
<dbReference type="PROSITE" id="PS50886">
    <property type="entry name" value="TRBD"/>
    <property type="match status" value="1"/>
</dbReference>
<dbReference type="InterPro" id="IPR004532">
    <property type="entry name" value="Phe-tRNA-ligase_IIc_bsu_bact"/>
</dbReference>
<keyword evidence="9 15" id="KW-0067">ATP-binding</keyword>
<dbReference type="Gene3D" id="3.30.70.380">
    <property type="entry name" value="Ferrodoxin-fold anticodon-binding domain"/>
    <property type="match status" value="1"/>
</dbReference>
<keyword evidence="13 15" id="KW-0030">Aminoacyl-tRNA synthetase</keyword>
<evidence type="ECO:0000256" key="4">
    <source>
        <dbReference type="ARBA" id="ARBA00022490"/>
    </source>
</evidence>
<sequence length="787" mass="87391">MKLPLSWLKDYTNIDGIDEELYTHMMTMSGSIVEGIENPAREFKNVVTGKICSISPHPDADKLVVCQVDVGEGAPIQIVTGAKNVFEGAVVPVAKHKSCLPGGVKITKGKLRGVESWGMMCSTDELGISEERATGILILPEETEIGKDIVDVLGLNESVAEFEITSNRPDCMSIIGLARETAATFQRPFTVPEVTVPENQENVNDYATVEIQNPELCARFTARVVKNVRIAPSPEWMQKRLKACGIRAINNVVDITNYILLEYGQPMHAYDLDHVEGRKIIVRNAGEGEQLETLDDQPRTLQSSMIAISDEKRAIGVAGVMGGANSEVTEDTVTVLFESANFQAVAVRRGAKALGMRTDASALFEKGLDPENCLAAVNRACQLMAELGAGEVVGGVIDLYPVPKKQLVLPFEPQKMNRFLGMEIPENEMIEILERLEFQVKDGKVYVPTFRGDVEGMADIAEEIVRIYGYDKIPSTMMKSEVVVGGKNRKQKMEDAIRSELTSAGLYETMTYSFIDPKENDWVRIPESDQRRNMVRISNPLGEENSVMRTDMLSSILKTLRTNYTRRNPEAAVFEIGTVYLPVKDQVLPEEKQIVAMGMYGSGDFYDIKGITEQLLERLEIKKYSFAPCLDNPSFHPGRCAKVLVHGEEIGVLGQVYPAVAGNFKINAEVYAAMLDFNTLLLHYTEDKHYTALPKFPATSRDLAILVDNGICVGDIDRIIEKQCKSILESYQLFDVYEGEQVEKGKKSVAYALTFRAADRTLTDQEVNAVVEQILKDLKQELNAQLR</sequence>
<dbReference type="SUPFAM" id="SSF56037">
    <property type="entry name" value="PheT/TilS domain"/>
    <property type="match status" value="1"/>
</dbReference>
<dbReference type="FunFam" id="3.50.40.10:FF:000001">
    <property type="entry name" value="Phenylalanine--tRNA ligase beta subunit"/>
    <property type="match status" value="1"/>
</dbReference>
<dbReference type="GO" id="GO:0000287">
    <property type="term" value="F:magnesium ion binding"/>
    <property type="evidence" value="ECO:0007669"/>
    <property type="project" value="UniProtKB-UniRule"/>
</dbReference>
<evidence type="ECO:0000256" key="1">
    <source>
        <dbReference type="ARBA" id="ARBA00004496"/>
    </source>
</evidence>
<accession>A0A9D5R8Y3</accession>
<dbReference type="NCBIfam" id="TIGR00472">
    <property type="entry name" value="pheT_bact"/>
    <property type="match status" value="1"/>
</dbReference>
<dbReference type="Pfam" id="PF17759">
    <property type="entry name" value="tRNA_synthFbeta"/>
    <property type="match status" value="1"/>
</dbReference>
<keyword evidence="4 15" id="KW-0963">Cytoplasm</keyword>
<dbReference type="InterPro" id="IPR012340">
    <property type="entry name" value="NA-bd_OB-fold"/>
</dbReference>
<dbReference type="InterPro" id="IPR020825">
    <property type="entry name" value="Phe-tRNA_synthase-like_B3/B4"/>
</dbReference>
<evidence type="ECO:0000256" key="15">
    <source>
        <dbReference type="HAMAP-Rule" id="MF_00283"/>
    </source>
</evidence>
<keyword evidence="21" id="KW-1185">Reference proteome</keyword>
<dbReference type="Pfam" id="PF03484">
    <property type="entry name" value="B5"/>
    <property type="match status" value="1"/>
</dbReference>
<dbReference type="InterPro" id="IPR045864">
    <property type="entry name" value="aa-tRNA-synth_II/BPL/LPL"/>
</dbReference>
<dbReference type="PANTHER" id="PTHR10947:SF0">
    <property type="entry name" value="PHENYLALANINE--TRNA LIGASE BETA SUBUNIT"/>
    <property type="match status" value="1"/>
</dbReference>
<dbReference type="GO" id="GO:0016740">
    <property type="term" value="F:transferase activity"/>
    <property type="evidence" value="ECO:0007669"/>
    <property type="project" value="UniProtKB-ARBA"/>
</dbReference>
<dbReference type="SUPFAM" id="SSF55681">
    <property type="entry name" value="Class II aaRS and biotin synthetases"/>
    <property type="match status" value="1"/>
</dbReference>
<name>A0A9D5R8Y3_9FIRM</name>
<dbReference type="PROSITE" id="PS51483">
    <property type="entry name" value="B5"/>
    <property type="match status" value="1"/>
</dbReference>
<dbReference type="GO" id="GO:0000049">
    <property type="term" value="F:tRNA binding"/>
    <property type="evidence" value="ECO:0007669"/>
    <property type="project" value="UniProtKB-UniRule"/>
</dbReference>
<dbReference type="InterPro" id="IPR036690">
    <property type="entry name" value="Fdx_antiC-bd_sf"/>
</dbReference>
<dbReference type="CDD" id="cd02796">
    <property type="entry name" value="tRNA_bind_bactPheRS"/>
    <property type="match status" value="1"/>
</dbReference>
<organism evidence="20 21">
    <name type="scientific">Ructibacterium gallinarum</name>
    <dbReference type="NCBI Taxonomy" id="2779355"/>
    <lineage>
        <taxon>Bacteria</taxon>
        <taxon>Bacillati</taxon>
        <taxon>Bacillota</taxon>
        <taxon>Clostridia</taxon>
        <taxon>Eubacteriales</taxon>
        <taxon>Oscillospiraceae</taxon>
        <taxon>Ructibacterium</taxon>
    </lineage>
</organism>
<comment type="similarity">
    <text evidence="2 15">Belongs to the phenylalanyl-tRNA synthetase beta subunit family. Type 1 subfamily.</text>
</comment>
<dbReference type="GO" id="GO:0140096">
    <property type="term" value="F:catalytic activity, acting on a protein"/>
    <property type="evidence" value="ECO:0007669"/>
    <property type="project" value="UniProtKB-ARBA"/>
</dbReference>
<dbReference type="InterPro" id="IPR005146">
    <property type="entry name" value="B3/B4_tRNA-bd"/>
</dbReference>
<feature type="domain" description="B5" evidence="19">
    <location>
        <begin position="404"/>
        <end position="475"/>
    </location>
</feature>
<dbReference type="InterPro" id="IPR009061">
    <property type="entry name" value="DNA-bd_dom_put_sf"/>
</dbReference>
<comment type="subunit">
    <text evidence="3 15">Tetramer of two alpha and two beta subunits.</text>
</comment>
<evidence type="ECO:0000313" key="20">
    <source>
        <dbReference type="EMBL" id="MBE5040452.1"/>
    </source>
</evidence>
<feature type="domain" description="FDX-ACB" evidence="18">
    <location>
        <begin position="694"/>
        <end position="787"/>
    </location>
</feature>
<dbReference type="AlphaFoldDB" id="A0A9D5R8Y3"/>
<dbReference type="GO" id="GO:0009328">
    <property type="term" value="C:phenylalanine-tRNA ligase complex"/>
    <property type="evidence" value="ECO:0007669"/>
    <property type="project" value="TreeGrafter"/>
</dbReference>
<comment type="caution">
    <text evidence="20">The sequence shown here is derived from an EMBL/GenBank/DDBJ whole genome shotgun (WGS) entry which is preliminary data.</text>
</comment>
<dbReference type="InterPro" id="IPR005121">
    <property type="entry name" value="Fdx_antiC-bd"/>
</dbReference>
<dbReference type="SUPFAM" id="SSF50249">
    <property type="entry name" value="Nucleic acid-binding proteins"/>
    <property type="match status" value="1"/>
</dbReference>
<evidence type="ECO:0000256" key="5">
    <source>
        <dbReference type="ARBA" id="ARBA00022555"/>
    </source>
</evidence>
<feature type="domain" description="TRNA-binding" evidence="17">
    <location>
        <begin position="40"/>
        <end position="150"/>
    </location>
</feature>
<evidence type="ECO:0000259" key="18">
    <source>
        <dbReference type="PROSITE" id="PS51447"/>
    </source>
</evidence>
<dbReference type="FunFam" id="2.40.50.140:FF:000045">
    <property type="entry name" value="Phenylalanine--tRNA ligase beta subunit"/>
    <property type="match status" value="1"/>
</dbReference>
<dbReference type="Pfam" id="PF03147">
    <property type="entry name" value="FDX-ACB"/>
    <property type="match status" value="1"/>
</dbReference>
<dbReference type="GO" id="GO:0005524">
    <property type="term" value="F:ATP binding"/>
    <property type="evidence" value="ECO:0007669"/>
    <property type="project" value="UniProtKB-UniRule"/>
</dbReference>
<evidence type="ECO:0000313" key="21">
    <source>
        <dbReference type="Proteomes" id="UP000806542"/>
    </source>
</evidence>
<dbReference type="GO" id="GO:0004826">
    <property type="term" value="F:phenylalanine-tRNA ligase activity"/>
    <property type="evidence" value="ECO:0007669"/>
    <property type="project" value="UniProtKB-UniRule"/>
</dbReference>
<dbReference type="Proteomes" id="UP000806542">
    <property type="component" value="Unassembled WGS sequence"/>
</dbReference>
<reference evidence="20" key="1">
    <citation type="submission" date="2020-10" db="EMBL/GenBank/DDBJ databases">
        <title>ChiBAC.</title>
        <authorList>
            <person name="Zenner C."/>
            <person name="Hitch T.C.A."/>
            <person name="Clavel T."/>
        </authorList>
    </citation>
    <scope>NUCLEOTIDE SEQUENCE</scope>
    <source>
        <strain evidence="20">DSM 107454</strain>
    </source>
</reference>
<dbReference type="Pfam" id="PF01588">
    <property type="entry name" value="tRNA_bind"/>
    <property type="match status" value="1"/>
</dbReference>
<dbReference type="SUPFAM" id="SSF46955">
    <property type="entry name" value="Putative DNA-binding domain"/>
    <property type="match status" value="1"/>
</dbReference>
<evidence type="ECO:0000259" key="19">
    <source>
        <dbReference type="PROSITE" id="PS51483"/>
    </source>
</evidence>
<dbReference type="GO" id="GO:0006432">
    <property type="term" value="P:phenylalanyl-tRNA aminoacylation"/>
    <property type="evidence" value="ECO:0007669"/>
    <property type="project" value="UniProtKB-UniRule"/>
</dbReference>
<dbReference type="EMBL" id="JADCKB010000016">
    <property type="protein sequence ID" value="MBE5040452.1"/>
    <property type="molecule type" value="Genomic_DNA"/>
</dbReference>
<keyword evidence="12 15" id="KW-0648">Protein biosynthesis</keyword>
<dbReference type="InterPro" id="IPR005147">
    <property type="entry name" value="tRNA_synthase_B5-dom"/>
</dbReference>
<evidence type="ECO:0000256" key="9">
    <source>
        <dbReference type="ARBA" id="ARBA00022840"/>
    </source>
</evidence>
<comment type="catalytic activity">
    <reaction evidence="14 15">
        <text>tRNA(Phe) + L-phenylalanine + ATP = L-phenylalanyl-tRNA(Phe) + AMP + diphosphate + H(+)</text>
        <dbReference type="Rhea" id="RHEA:19413"/>
        <dbReference type="Rhea" id="RHEA-COMP:9668"/>
        <dbReference type="Rhea" id="RHEA-COMP:9699"/>
        <dbReference type="ChEBI" id="CHEBI:15378"/>
        <dbReference type="ChEBI" id="CHEBI:30616"/>
        <dbReference type="ChEBI" id="CHEBI:33019"/>
        <dbReference type="ChEBI" id="CHEBI:58095"/>
        <dbReference type="ChEBI" id="CHEBI:78442"/>
        <dbReference type="ChEBI" id="CHEBI:78531"/>
        <dbReference type="ChEBI" id="CHEBI:456215"/>
        <dbReference type="EC" id="6.1.1.20"/>
    </reaction>
</comment>
<comment type="cofactor">
    <cofactor evidence="15">
        <name>Mg(2+)</name>
        <dbReference type="ChEBI" id="CHEBI:18420"/>
    </cofactor>
    <text evidence="15">Binds 2 magnesium ions per tetramer.</text>
</comment>
<proteinExistence type="inferred from homology"/>
<dbReference type="EC" id="6.1.1.20" evidence="15"/>
<dbReference type="RefSeq" id="WP_226393003.1">
    <property type="nucleotide sequence ID" value="NZ_JADCKB010000016.1"/>
</dbReference>
<feature type="binding site" evidence="15">
    <location>
        <position position="462"/>
    </location>
    <ligand>
        <name>Mg(2+)</name>
        <dbReference type="ChEBI" id="CHEBI:18420"/>
        <note>shared with alpha subunit</note>
    </ligand>
</feature>
<dbReference type="Gene3D" id="3.30.56.10">
    <property type="match status" value="2"/>
</dbReference>
<keyword evidence="10 15" id="KW-0460">Magnesium</keyword>
<dbReference type="CDD" id="cd00769">
    <property type="entry name" value="PheRS_beta_core"/>
    <property type="match status" value="1"/>
</dbReference>
<dbReference type="SUPFAM" id="SSF54991">
    <property type="entry name" value="Anticodon-binding domain of PheRS"/>
    <property type="match status" value="1"/>
</dbReference>
<protein>
    <recommendedName>
        <fullName evidence="15">Phenylalanine--tRNA ligase beta subunit</fullName>
        <ecNumber evidence="15">6.1.1.20</ecNumber>
    </recommendedName>
    <alternativeName>
        <fullName evidence="15">Phenylalanyl-tRNA synthetase beta subunit</fullName>
        <shortName evidence="15">PheRS</shortName>
    </alternativeName>
</protein>
<evidence type="ECO:0000256" key="2">
    <source>
        <dbReference type="ARBA" id="ARBA00008653"/>
    </source>
</evidence>
<evidence type="ECO:0000256" key="11">
    <source>
        <dbReference type="ARBA" id="ARBA00022884"/>
    </source>
</evidence>
<evidence type="ECO:0000256" key="10">
    <source>
        <dbReference type="ARBA" id="ARBA00022842"/>
    </source>
</evidence>
<dbReference type="Gene3D" id="3.50.40.10">
    <property type="entry name" value="Phenylalanyl-trna Synthetase, Chain B, domain 3"/>
    <property type="match status" value="1"/>
</dbReference>
<evidence type="ECO:0000256" key="6">
    <source>
        <dbReference type="ARBA" id="ARBA00022598"/>
    </source>
</evidence>
<dbReference type="InterPro" id="IPR033714">
    <property type="entry name" value="tRNA_bind_bactPheRS"/>
</dbReference>
<dbReference type="SMART" id="SM00874">
    <property type="entry name" value="B5"/>
    <property type="match status" value="1"/>
</dbReference>
<dbReference type="Pfam" id="PF03483">
    <property type="entry name" value="B3_4"/>
    <property type="match status" value="1"/>
</dbReference>
<gene>
    <name evidence="15" type="primary">pheT</name>
    <name evidence="20" type="ORF">INF28_08270</name>
</gene>
<evidence type="ECO:0000256" key="13">
    <source>
        <dbReference type="ARBA" id="ARBA00023146"/>
    </source>
</evidence>
<dbReference type="InterPro" id="IPR045060">
    <property type="entry name" value="Phe-tRNA-ligase_IIc_bsu"/>
</dbReference>
<feature type="binding site" evidence="15">
    <location>
        <position position="463"/>
    </location>
    <ligand>
        <name>Mg(2+)</name>
        <dbReference type="ChEBI" id="CHEBI:18420"/>
        <note>shared with alpha subunit</note>
    </ligand>
</feature>
<dbReference type="PROSITE" id="PS51447">
    <property type="entry name" value="FDX_ACB"/>
    <property type="match status" value="1"/>
</dbReference>
<keyword evidence="8 15" id="KW-0547">Nucleotide-binding</keyword>
<dbReference type="InterPro" id="IPR002547">
    <property type="entry name" value="tRNA-bd_dom"/>
</dbReference>
<keyword evidence="7 15" id="KW-0479">Metal-binding</keyword>
<dbReference type="Gene3D" id="2.40.50.140">
    <property type="entry name" value="Nucleic acid-binding proteins"/>
    <property type="match status" value="1"/>
</dbReference>
<evidence type="ECO:0000256" key="16">
    <source>
        <dbReference type="PROSITE-ProRule" id="PRU00209"/>
    </source>
</evidence>
<evidence type="ECO:0000256" key="8">
    <source>
        <dbReference type="ARBA" id="ARBA00022741"/>
    </source>
</evidence>
<dbReference type="InterPro" id="IPR041616">
    <property type="entry name" value="PheRS_beta_core"/>
</dbReference>
<comment type="subcellular location">
    <subcellularLocation>
        <location evidence="1 15">Cytoplasm</location>
    </subcellularLocation>
</comment>
<dbReference type="SMART" id="SM00873">
    <property type="entry name" value="B3_4"/>
    <property type="match status" value="1"/>
</dbReference>
<evidence type="ECO:0000256" key="3">
    <source>
        <dbReference type="ARBA" id="ARBA00011209"/>
    </source>
</evidence>
<dbReference type="PANTHER" id="PTHR10947">
    <property type="entry name" value="PHENYLALANYL-TRNA SYNTHETASE BETA CHAIN AND LEUCINE-RICH REPEAT-CONTAINING PROTEIN 47"/>
    <property type="match status" value="1"/>
</dbReference>
<dbReference type="HAMAP" id="MF_00283">
    <property type="entry name" value="Phe_tRNA_synth_beta1"/>
    <property type="match status" value="1"/>
</dbReference>
<feature type="binding site" evidence="15">
    <location>
        <position position="459"/>
    </location>
    <ligand>
        <name>Mg(2+)</name>
        <dbReference type="ChEBI" id="CHEBI:18420"/>
        <note>shared with alpha subunit</note>
    </ligand>
</feature>
<keyword evidence="6 15" id="KW-0436">Ligase</keyword>
<evidence type="ECO:0000256" key="12">
    <source>
        <dbReference type="ARBA" id="ARBA00022917"/>
    </source>
</evidence>
<dbReference type="NCBIfam" id="NF045760">
    <property type="entry name" value="YtpR"/>
    <property type="match status" value="1"/>
</dbReference>
<dbReference type="SMART" id="SM00896">
    <property type="entry name" value="FDX-ACB"/>
    <property type="match status" value="1"/>
</dbReference>
<feature type="binding site" evidence="15">
    <location>
        <position position="453"/>
    </location>
    <ligand>
        <name>Mg(2+)</name>
        <dbReference type="ChEBI" id="CHEBI:18420"/>
        <note>shared with alpha subunit</note>
    </ligand>
</feature>
<evidence type="ECO:0000259" key="17">
    <source>
        <dbReference type="PROSITE" id="PS50886"/>
    </source>
</evidence>